<dbReference type="EC" id="3.2.1.15" evidence="3"/>
<evidence type="ECO:0000313" key="14">
    <source>
        <dbReference type="EMBL" id="KXT15999.1"/>
    </source>
</evidence>
<gene>
    <name evidence="14" type="ORF">AC579_9518</name>
</gene>
<keyword evidence="7 13" id="KW-0378">Hydrolase</keyword>
<dbReference type="InterPro" id="IPR011050">
    <property type="entry name" value="Pectin_lyase_fold/virulence"/>
</dbReference>
<keyword evidence="6" id="KW-0677">Repeat</keyword>
<evidence type="ECO:0000256" key="1">
    <source>
        <dbReference type="ARBA" id="ARBA00004613"/>
    </source>
</evidence>
<dbReference type="InterPro" id="IPR000743">
    <property type="entry name" value="Glyco_hydro_28"/>
</dbReference>
<keyword evidence="9 13" id="KW-0326">Glycosidase</keyword>
<comment type="caution">
    <text evidence="14">The sequence shown here is derived from an EMBL/GenBank/DDBJ whole genome shotgun (WGS) entry which is preliminary data.</text>
</comment>
<dbReference type="FunFam" id="2.160.20.10:FF:000002">
    <property type="entry name" value="Endopolygalacturonase D"/>
    <property type="match status" value="1"/>
</dbReference>
<evidence type="ECO:0000256" key="2">
    <source>
        <dbReference type="ARBA" id="ARBA00008834"/>
    </source>
</evidence>
<name>A0A139IMQ1_9PEZI</name>
<dbReference type="SUPFAM" id="SSF51126">
    <property type="entry name" value="Pectin lyase-like"/>
    <property type="match status" value="1"/>
</dbReference>
<evidence type="ECO:0000313" key="15">
    <source>
        <dbReference type="Proteomes" id="UP000073492"/>
    </source>
</evidence>
<dbReference type="Gene3D" id="2.160.20.10">
    <property type="entry name" value="Single-stranded right-handed beta-helix, Pectin lyase-like"/>
    <property type="match status" value="1"/>
</dbReference>
<evidence type="ECO:0000256" key="12">
    <source>
        <dbReference type="PROSITE-ProRule" id="PRU10052"/>
    </source>
</evidence>
<proteinExistence type="inferred from homology"/>
<dbReference type="PROSITE" id="PS00502">
    <property type="entry name" value="POLYGALACTURONASE"/>
    <property type="match status" value="1"/>
</dbReference>
<evidence type="ECO:0000256" key="13">
    <source>
        <dbReference type="RuleBase" id="RU361169"/>
    </source>
</evidence>
<dbReference type="Pfam" id="PF00295">
    <property type="entry name" value="Glyco_hydro_28"/>
    <property type="match status" value="1"/>
</dbReference>
<comment type="subcellular location">
    <subcellularLocation>
        <location evidence="1">Secreted</location>
    </subcellularLocation>
</comment>
<dbReference type="GO" id="GO:0071555">
    <property type="term" value="P:cell wall organization"/>
    <property type="evidence" value="ECO:0007669"/>
    <property type="project" value="UniProtKB-KW"/>
</dbReference>
<evidence type="ECO:0000256" key="9">
    <source>
        <dbReference type="ARBA" id="ARBA00023295"/>
    </source>
</evidence>
<dbReference type="GO" id="GO:0045490">
    <property type="term" value="P:pectin catabolic process"/>
    <property type="evidence" value="ECO:0007669"/>
    <property type="project" value="TreeGrafter"/>
</dbReference>
<evidence type="ECO:0000256" key="4">
    <source>
        <dbReference type="ARBA" id="ARBA00022525"/>
    </source>
</evidence>
<sequence length="425" mass="44427">MLVASCICTNAFRRGLLGHMLSAVRSARLTSGATMPFTLLQAALLAFGAASAFATPVPTTRVSQAAPLGNRAANCTFSGSNGASLASESKASCSTIVLSSVAVPPGTTLDLTKLNDGTHVVFEGTTTFGYKEWEGPLVSVSGRSINVTGASGSVLDGGGARWWDGEGSNGGKTKPKFFYAHGMTSSTISNITIKNSPAHVFSINGATNLNLNHITVDNSAGDSGGGHNTDAFDVGSSTRVNIDGATVYNQDDCLAINSGTDITFSNGYCSGGHGISIGSVGGRSNNTVDNVTVRNSQVVNSKNGVRIKTVHGATGHVKGVTYKNITLSGITKYGIVIEQDYENSSPTGTPTNGVPITDLMLNGVTGTVSRQVCTIKTLRELLRHQCLHFVCKRCLLELGLDWSVRYRRQEELELHECTVSGVLLA</sequence>
<dbReference type="Proteomes" id="UP000073492">
    <property type="component" value="Unassembled WGS sequence"/>
</dbReference>
<keyword evidence="5" id="KW-0732">Signal</keyword>
<reference evidence="14 15" key="1">
    <citation type="submission" date="2015-07" db="EMBL/GenBank/DDBJ databases">
        <title>Comparative genomics of the Sigatoka disease complex on banana suggests a link between parallel evolutionary changes in Pseudocercospora fijiensis and Pseudocercospora eumusae and increased virulence on the banana host.</title>
        <authorList>
            <person name="Chang T.-C."/>
            <person name="Salvucci A."/>
            <person name="Crous P.W."/>
            <person name="Stergiopoulos I."/>
        </authorList>
    </citation>
    <scope>NUCLEOTIDE SEQUENCE [LARGE SCALE GENOMIC DNA]</scope>
    <source>
        <strain evidence="14 15">CBS 116634</strain>
    </source>
</reference>
<dbReference type="InterPro" id="IPR006626">
    <property type="entry name" value="PbH1"/>
</dbReference>
<dbReference type="AlphaFoldDB" id="A0A139IMQ1"/>
<keyword evidence="8" id="KW-1015">Disulfide bond</keyword>
<keyword evidence="4" id="KW-0964">Secreted</keyword>
<dbReference type="OrthoDB" id="4500315at2759"/>
<dbReference type="PANTHER" id="PTHR31884:SF1">
    <property type="entry name" value="POLYGALACTURONASE"/>
    <property type="match status" value="1"/>
</dbReference>
<accession>A0A139IMQ1</accession>
<evidence type="ECO:0000256" key="5">
    <source>
        <dbReference type="ARBA" id="ARBA00022729"/>
    </source>
</evidence>
<feature type="active site" evidence="12">
    <location>
        <position position="273"/>
    </location>
</feature>
<comment type="catalytic activity">
    <reaction evidence="11">
        <text>(1,4-alpha-D-galacturonosyl)n+m + H2O = (1,4-alpha-D-galacturonosyl)n + (1,4-alpha-D-galacturonosyl)m.</text>
        <dbReference type="EC" id="3.2.1.15"/>
    </reaction>
</comment>
<evidence type="ECO:0000256" key="8">
    <source>
        <dbReference type="ARBA" id="ARBA00023157"/>
    </source>
</evidence>
<dbReference type="InterPro" id="IPR012334">
    <property type="entry name" value="Pectin_lyas_fold"/>
</dbReference>
<dbReference type="PANTHER" id="PTHR31884">
    <property type="entry name" value="POLYGALACTURONASE"/>
    <property type="match status" value="1"/>
</dbReference>
<dbReference type="GO" id="GO:0004650">
    <property type="term" value="F:polygalacturonase activity"/>
    <property type="evidence" value="ECO:0007669"/>
    <property type="project" value="UniProtKB-EC"/>
</dbReference>
<keyword evidence="10" id="KW-0961">Cell wall biogenesis/degradation</keyword>
<dbReference type="InterPro" id="IPR050434">
    <property type="entry name" value="Glycosyl_hydrlase_28"/>
</dbReference>
<dbReference type="EMBL" id="LFZO01000046">
    <property type="protein sequence ID" value="KXT15999.1"/>
    <property type="molecule type" value="Genomic_DNA"/>
</dbReference>
<comment type="similarity">
    <text evidence="2 13">Belongs to the glycosyl hydrolase 28 family.</text>
</comment>
<evidence type="ECO:0000256" key="11">
    <source>
        <dbReference type="ARBA" id="ARBA00034074"/>
    </source>
</evidence>
<evidence type="ECO:0000256" key="6">
    <source>
        <dbReference type="ARBA" id="ARBA00022737"/>
    </source>
</evidence>
<dbReference type="GO" id="GO:0005576">
    <property type="term" value="C:extracellular region"/>
    <property type="evidence" value="ECO:0007669"/>
    <property type="project" value="UniProtKB-SubCell"/>
</dbReference>
<evidence type="ECO:0000256" key="3">
    <source>
        <dbReference type="ARBA" id="ARBA00012736"/>
    </source>
</evidence>
<evidence type="ECO:0000256" key="7">
    <source>
        <dbReference type="ARBA" id="ARBA00022801"/>
    </source>
</evidence>
<evidence type="ECO:0000256" key="10">
    <source>
        <dbReference type="ARBA" id="ARBA00023316"/>
    </source>
</evidence>
<keyword evidence="15" id="KW-1185">Reference proteome</keyword>
<organism evidence="14 15">
    <name type="scientific">Pseudocercospora musae</name>
    <dbReference type="NCBI Taxonomy" id="113226"/>
    <lineage>
        <taxon>Eukaryota</taxon>
        <taxon>Fungi</taxon>
        <taxon>Dikarya</taxon>
        <taxon>Ascomycota</taxon>
        <taxon>Pezizomycotina</taxon>
        <taxon>Dothideomycetes</taxon>
        <taxon>Dothideomycetidae</taxon>
        <taxon>Mycosphaerellales</taxon>
        <taxon>Mycosphaerellaceae</taxon>
        <taxon>Pseudocercospora</taxon>
    </lineage>
</organism>
<protein>
    <recommendedName>
        <fullName evidence="3">endo-polygalacturonase</fullName>
        <ecNumber evidence="3">3.2.1.15</ecNumber>
    </recommendedName>
</protein>
<dbReference type="SMART" id="SM00710">
    <property type="entry name" value="PbH1"/>
    <property type="match status" value="6"/>
</dbReference>